<protein>
    <submittedName>
        <fullName evidence="2">Putative kazal type serine protease inhibitor</fullName>
    </submittedName>
</protein>
<sequence>VTVSTIDFSEAQCNIACPADYQPVCGQRNIQKKILKTFPNICELNRENVVSGHVSSPIFITLSSSHVRGITF</sequence>
<dbReference type="InterPro" id="IPR036058">
    <property type="entry name" value="Kazal_dom_sf"/>
</dbReference>
<accession>A0A023F5G4</accession>
<name>A0A023F5G4_TRIIF</name>
<evidence type="ECO:0000313" key="2">
    <source>
        <dbReference type="EMBL" id="JAC16846.1"/>
    </source>
</evidence>
<dbReference type="Gene3D" id="3.30.60.30">
    <property type="match status" value="1"/>
</dbReference>
<feature type="domain" description="Kazal-like" evidence="1">
    <location>
        <begin position="12"/>
        <end position="53"/>
    </location>
</feature>
<dbReference type="SUPFAM" id="SSF100895">
    <property type="entry name" value="Kazal-type serine protease inhibitors"/>
    <property type="match status" value="1"/>
</dbReference>
<feature type="non-terminal residue" evidence="2">
    <location>
        <position position="1"/>
    </location>
</feature>
<dbReference type="Pfam" id="PF07648">
    <property type="entry name" value="Kazal_2"/>
    <property type="match status" value="1"/>
</dbReference>
<evidence type="ECO:0000259" key="1">
    <source>
        <dbReference type="Pfam" id="PF07648"/>
    </source>
</evidence>
<dbReference type="AlphaFoldDB" id="A0A023F5G4"/>
<dbReference type="InterPro" id="IPR002350">
    <property type="entry name" value="Kazal_dom"/>
</dbReference>
<reference evidence="2" key="1">
    <citation type="journal article" date="2014" name="PLoS Negl. Trop. Dis.">
        <title>An updated insight into the Sialotranscriptome of Triatoma infestans: developmental stage and geographic variations.</title>
        <authorList>
            <person name="Schwarz A."/>
            <person name="Medrano-Mercado N."/>
            <person name="Schaub G.A."/>
            <person name="Struchiner C.J."/>
            <person name="Bargues M.D."/>
            <person name="Levy M.Z."/>
            <person name="Ribeiro J.M."/>
        </authorList>
    </citation>
    <scope>NUCLEOTIDE SEQUENCE</scope>
    <source>
        <strain evidence="2">Chile</strain>
        <tissue evidence="2">Salivary glands</tissue>
    </source>
</reference>
<organism evidence="2">
    <name type="scientific">Triatoma infestans</name>
    <name type="common">Assassin bug</name>
    <dbReference type="NCBI Taxonomy" id="30076"/>
    <lineage>
        <taxon>Eukaryota</taxon>
        <taxon>Metazoa</taxon>
        <taxon>Ecdysozoa</taxon>
        <taxon>Arthropoda</taxon>
        <taxon>Hexapoda</taxon>
        <taxon>Insecta</taxon>
        <taxon>Pterygota</taxon>
        <taxon>Neoptera</taxon>
        <taxon>Paraneoptera</taxon>
        <taxon>Hemiptera</taxon>
        <taxon>Heteroptera</taxon>
        <taxon>Panheteroptera</taxon>
        <taxon>Cimicomorpha</taxon>
        <taxon>Reduviidae</taxon>
        <taxon>Triatominae</taxon>
        <taxon>Triatoma</taxon>
    </lineage>
</organism>
<dbReference type="EMBL" id="GBBI01001866">
    <property type="protein sequence ID" value="JAC16846.1"/>
    <property type="molecule type" value="mRNA"/>
</dbReference>
<proteinExistence type="evidence at transcript level"/>